<dbReference type="SUPFAM" id="SSF53623">
    <property type="entry name" value="MurD-like peptide ligases, catalytic domain"/>
    <property type="match status" value="1"/>
</dbReference>
<dbReference type="KEGG" id="uam:UABAM_02760"/>
<dbReference type="PANTHER" id="PTHR11136">
    <property type="entry name" value="FOLYLPOLYGLUTAMATE SYNTHASE-RELATED"/>
    <property type="match status" value="1"/>
</dbReference>
<dbReference type="GO" id="GO:0046872">
    <property type="term" value="F:metal ion binding"/>
    <property type="evidence" value="ECO:0007669"/>
    <property type="project" value="UniProtKB-KW"/>
</dbReference>
<evidence type="ECO:0000256" key="2">
    <source>
        <dbReference type="ARBA" id="ARBA00022598"/>
    </source>
</evidence>
<dbReference type="InterPro" id="IPR036565">
    <property type="entry name" value="Mur-like_cat_sf"/>
</dbReference>
<dbReference type="GO" id="GO:0005737">
    <property type="term" value="C:cytoplasm"/>
    <property type="evidence" value="ECO:0007669"/>
    <property type="project" value="TreeGrafter"/>
</dbReference>
<dbReference type="GO" id="GO:0005524">
    <property type="term" value="F:ATP binding"/>
    <property type="evidence" value="ECO:0007669"/>
    <property type="project" value="UniProtKB-KW"/>
</dbReference>
<keyword evidence="5" id="KW-0067">ATP-binding</keyword>
<dbReference type="AlphaFoldDB" id="A0A5S9IN57"/>
<comment type="similarity">
    <text evidence="1">Belongs to the folylpolyglutamate synthase family.</text>
</comment>
<dbReference type="NCBIfam" id="TIGR01499">
    <property type="entry name" value="folC"/>
    <property type="match status" value="1"/>
</dbReference>
<keyword evidence="2" id="KW-0436">Ligase</keyword>
<dbReference type="PANTHER" id="PTHR11136:SF0">
    <property type="entry name" value="DIHYDROFOLATE SYNTHETASE-RELATED"/>
    <property type="match status" value="1"/>
</dbReference>
<organism evidence="8 9">
    <name type="scientific">Uabimicrobium amorphum</name>
    <dbReference type="NCBI Taxonomy" id="2596890"/>
    <lineage>
        <taxon>Bacteria</taxon>
        <taxon>Pseudomonadati</taxon>
        <taxon>Planctomycetota</taxon>
        <taxon>Candidatus Uabimicrobiia</taxon>
        <taxon>Candidatus Uabimicrobiales</taxon>
        <taxon>Candidatus Uabimicrobiaceae</taxon>
        <taxon>Candidatus Uabimicrobium</taxon>
    </lineage>
</organism>
<keyword evidence="9" id="KW-1185">Reference proteome</keyword>
<dbReference type="EMBL" id="AP019860">
    <property type="protein sequence ID" value="BBM84401.1"/>
    <property type="molecule type" value="Genomic_DNA"/>
</dbReference>
<dbReference type="Pfam" id="PF08245">
    <property type="entry name" value="Mur_ligase_M"/>
    <property type="match status" value="1"/>
</dbReference>
<name>A0A5S9IN57_UABAM</name>
<dbReference type="RefSeq" id="WP_173013310.1">
    <property type="nucleotide sequence ID" value="NZ_AP019860.1"/>
</dbReference>
<dbReference type="SUPFAM" id="SSF53244">
    <property type="entry name" value="MurD-like peptide ligases, peptide-binding domain"/>
    <property type="match status" value="1"/>
</dbReference>
<evidence type="ECO:0000256" key="3">
    <source>
        <dbReference type="ARBA" id="ARBA00022723"/>
    </source>
</evidence>
<keyword evidence="6" id="KW-0460">Magnesium</keyword>
<evidence type="ECO:0000256" key="1">
    <source>
        <dbReference type="ARBA" id="ARBA00008276"/>
    </source>
</evidence>
<evidence type="ECO:0000256" key="4">
    <source>
        <dbReference type="ARBA" id="ARBA00022741"/>
    </source>
</evidence>
<dbReference type="Gene3D" id="3.90.190.20">
    <property type="entry name" value="Mur ligase, C-terminal domain"/>
    <property type="match status" value="1"/>
</dbReference>
<keyword evidence="3" id="KW-0479">Metal-binding</keyword>
<keyword evidence="4" id="KW-0547">Nucleotide-binding</keyword>
<dbReference type="Proteomes" id="UP000326354">
    <property type="component" value="Chromosome"/>
</dbReference>
<proteinExistence type="inferred from homology"/>
<feature type="domain" description="Mur ligase central" evidence="7">
    <location>
        <begin position="41"/>
        <end position="252"/>
    </location>
</feature>
<dbReference type="InterPro" id="IPR001645">
    <property type="entry name" value="Folylpolyglutamate_synth"/>
</dbReference>
<evidence type="ECO:0000259" key="7">
    <source>
        <dbReference type="Pfam" id="PF08245"/>
    </source>
</evidence>
<dbReference type="InterPro" id="IPR036615">
    <property type="entry name" value="Mur_ligase_C_dom_sf"/>
</dbReference>
<evidence type="ECO:0000313" key="9">
    <source>
        <dbReference type="Proteomes" id="UP000326354"/>
    </source>
</evidence>
<protein>
    <submittedName>
        <fullName evidence="8">Bifunctional folylpolyglutamatesynthase/dihydrofolate synthase</fullName>
    </submittedName>
</protein>
<accession>A0A5S9IN57</accession>
<reference evidence="8 9" key="1">
    <citation type="submission" date="2019-08" db="EMBL/GenBank/DDBJ databases">
        <title>Complete genome sequence of Candidatus Uab amorphum.</title>
        <authorList>
            <person name="Shiratori T."/>
            <person name="Suzuki S."/>
            <person name="Kakizawa Y."/>
            <person name="Ishida K."/>
        </authorList>
    </citation>
    <scope>NUCLEOTIDE SEQUENCE [LARGE SCALE GENOMIC DNA]</scope>
    <source>
        <strain evidence="8 9">SRT547</strain>
    </source>
</reference>
<evidence type="ECO:0000256" key="6">
    <source>
        <dbReference type="ARBA" id="ARBA00022842"/>
    </source>
</evidence>
<dbReference type="GO" id="GO:0004326">
    <property type="term" value="F:tetrahydrofolylpolyglutamate synthase activity"/>
    <property type="evidence" value="ECO:0007669"/>
    <property type="project" value="InterPro"/>
</dbReference>
<sequence>MTSYVEALEHLNQTVELHEKWDLEKISQIIARPNATNIQIVGTNGKGTTALFLQKILCAHGFNVGLFTSPHLVNVTERIRYNANCISANEFGKVYMELRDIFDEKQLSYFEKLMVVAAEFFCRHPVDFVIWEAGLGGRLDATTAIKNDIVLFTPIAKDHSEYLGDTLEQIAYEKFFVSQYAKKVYSSPQSQIVQNFMQKQAEIYCKEIFFIPQVSNFYIAETGTVFDIDNQKITIPMLGKHYAQNAALAWNAAQQTLKQKFSVEAGKQALENAAWPGRLQIVQRNADKYVFCCAHNMHSLQSDLEVLKVLREKDILSKNTGVIFAVTRNRPAQQHLQMISKIFPNIVVTAANAQHPIPQELQQQNYAIANEFGDAVRVLQKQGIHDYLIIGSIYLVGEAYKYLELEVRS</sequence>
<gene>
    <name evidence="8" type="ORF">UABAM_02760</name>
</gene>
<dbReference type="Gene3D" id="3.40.1190.10">
    <property type="entry name" value="Mur-like, catalytic domain"/>
    <property type="match status" value="1"/>
</dbReference>
<dbReference type="GO" id="GO:0008841">
    <property type="term" value="F:dihydrofolate synthase activity"/>
    <property type="evidence" value="ECO:0007669"/>
    <property type="project" value="TreeGrafter"/>
</dbReference>
<evidence type="ECO:0000256" key="5">
    <source>
        <dbReference type="ARBA" id="ARBA00022840"/>
    </source>
</evidence>
<dbReference type="InterPro" id="IPR013221">
    <property type="entry name" value="Mur_ligase_cen"/>
</dbReference>
<evidence type="ECO:0000313" key="8">
    <source>
        <dbReference type="EMBL" id="BBM84401.1"/>
    </source>
</evidence>